<feature type="domain" description="MobA/VirD2-like nuclease" evidence="2">
    <location>
        <begin position="17"/>
        <end position="145"/>
    </location>
</feature>
<evidence type="ECO:0000313" key="3">
    <source>
        <dbReference type="EMBL" id="UWN65128.1"/>
    </source>
</evidence>
<feature type="region of interest" description="Disordered" evidence="1">
    <location>
        <begin position="258"/>
        <end position="316"/>
    </location>
</feature>
<name>A0ABY5V737_9BACT</name>
<accession>A0ABY5V737</accession>
<evidence type="ECO:0000313" key="4">
    <source>
        <dbReference type="Proteomes" id="UP001058267"/>
    </source>
</evidence>
<proteinExistence type="predicted"/>
<dbReference type="InterPro" id="IPR005094">
    <property type="entry name" value="Endonuclease_MobA/VirD2"/>
</dbReference>
<feature type="compositionally biased region" description="Basic and acidic residues" evidence="1">
    <location>
        <begin position="258"/>
        <end position="291"/>
    </location>
</feature>
<evidence type="ECO:0000259" key="2">
    <source>
        <dbReference type="Pfam" id="PF03432"/>
    </source>
</evidence>
<dbReference type="Pfam" id="PF03432">
    <property type="entry name" value="Relaxase"/>
    <property type="match status" value="1"/>
</dbReference>
<gene>
    <name evidence="3" type="ORF">NQ519_15550</name>
</gene>
<reference evidence="3" key="1">
    <citation type="journal article" date="2022" name="Cell">
        <title>Design, construction, and in vivo augmentation of a complex gut microbiome.</title>
        <authorList>
            <person name="Cheng A.G."/>
            <person name="Ho P.Y."/>
            <person name="Aranda-Diaz A."/>
            <person name="Jain S."/>
            <person name="Yu F.B."/>
            <person name="Meng X."/>
            <person name="Wang M."/>
            <person name="Iakiviak M."/>
            <person name="Nagashima K."/>
            <person name="Zhao A."/>
            <person name="Murugkar P."/>
            <person name="Patil A."/>
            <person name="Atabakhsh K."/>
            <person name="Weakley A."/>
            <person name="Yan J."/>
            <person name="Brumbaugh A.R."/>
            <person name="Higginbottom S."/>
            <person name="Dimas A."/>
            <person name="Shiver A.L."/>
            <person name="Deutschbauer A."/>
            <person name="Neff N."/>
            <person name="Sonnenburg J.L."/>
            <person name="Huang K.C."/>
            <person name="Fischbach M.A."/>
        </authorList>
    </citation>
    <scope>NUCLEOTIDE SEQUENCE</scope>
    <source>
        <strain evidence="3">JC50</strain>
    </source>
</reference>
<sequence>MIGKIVTGKSFGGAVEYVLRKEKVRLLDSDGVDTESIRSIIDDFNFQRKARREIAKVVGHISLSFHRDDAPTLTDDRMRELAAAYMVCMGIADTQYIVARHNDTEHPHLHIIYNRVKYDRTLVADKNERRRNVKVCKQLKRRYGLTFSNGRQNIKTERLHGPDRVRQEVFDAITRILPKCDRIADLSAKLKRQRIGMQFIHRGNDPKKAVQGVTFTKDGLTFKGSQVDRKFSYAGLSKTIRERVETLAREAADEEIKYMRERRREQERNTTPKPRKEEKPQPPQVKREEAPRLQPATQQPEQRQSAPAMPQPSAPQQVEIGGTRFTQEQWRKLQENRTLRIIVRRSDANMLREYWFDNAGGVQYTLIALRRRDEAFIRELVTAIKGCRLTVQEQKQLYSEQGLIKAFRKQDGTVYRSRFGVESKPGQKDMLTECVLSVQQLQEVKPDTKPQMKPGQQQKPRPQVKTYSPRKRRKIL</sequence>
<keyword evidence="4" id="KW-1185">Reference proteome</keyword>
<feature type="region of interest" description="Disordered" evidence="1">
    <location>
        <begin position="443"/>
        <end position="476"/>
    </location>
</feature>
<organism evidence="3 4">
    <name type="scientific">Alistipes senegalensis JC50</name>
    <dbReference type="NCBI Taxonomy" id="1033732"/>
    <lineage>
        <taxon>Bacteria</taxon>
        <taxon>Pseudomonadati</taxon>
        <taxon>Bacteroidota</taxon>
        <taxon>Bacteroidia</taxon>
        <taxon>Bacteroidales</taxon>
        <taxon>Rikenellaceae</taxon>
        <taxon>Alistipes</taxon>
    </lineage>
</organism>
<feature type="compositionally biased region" description="Low complexity" evidence="1">
    <location>
        <begin position="451"/>
        <end position="465"/>
    </location>
</feature>
<evidence type="ECO:0000256" key="1">
    <source>
        <dbReference type="SAM" id="MobiDB-lite"/>
    </source>
</evidence>
<protein>
    <submittedName>
        <fullName evidence="3">Relaxase/mobilization nuclease domain-containing protein</fullName>
    </submittedName>
</protein>
<dbReference type="Proteomes" id="UP001058267">
    <property type="component" value="Chromosome"/>
</dbReference>
<dbReference type="RefSeq" id="WP_019150244.1">
    <property type="nucleotide sequence ID" value="NZ_CP102252.1"/>
</dbReference>
<dbReference type="EMBL" id="CP102252">
    <property type="protein sequence ID" value="UWN65128.1"/>
    <property type="molecule type" value="Genomic_DNA"/>
</dbReference>